<keyword evidence="4 6" id="KW-1133">Transmembrane helix</keyword>
<evidence type="ECO:0000313" key="8">
    <source>
        <dbReference type="Proteomes" id="UP001597337"/>
    </source>
</evidence>
<feature type="transmembrane region" description="Helical" evidence="6">
    <location>
        <begin position="54"/>
        <end position="76"/>
    </location>
</feature>
<name>A0ABW4Y6X8_9GAMM</name>
<organism evidence="7 8">
    <name type="scientific">Thiorhodococcus fuscus</name>
    <dbReference type="NCBI Taxonomy" id="527200"/>
    <lineage>
        <taxon>Bacteria</taxon>
        <taxon>Pseudomonadati</taxon>
        <taxon>Pseudomonadota</taxon>
        <taxon>Gammaproteobacteria</taxon>
        <taxon>Chromatiales</taxon>
        <taxon>Chromatiaceae</taxon>
        <taxon>Thiorhodococcus</taxon>
    </lineage>
</organism>
<dbReference type="PANTHER" id="PTHR33931:SF2">
    <property type="entry name" value="HOLIN-LIKE PROTEIN CIDA"/>
    <property type="match status" value="1"/>
</dbReference>
<evidence type="ECO:0000256" key="3">
    <source>
        <dbReference type="ARBA" id="ARBA00022692"/>
    </source>
</evidence>
<evidence type="ECO:0000256" key="1">
    <source>
        <dbReference type="ARBA" id="ARBA00004651"/>
    </source>
</evidence>
<feature type="transmembrane region" description="Helical" evidence="6">
    <location>
        <begin position="25"/>
        <end position="42"/>
    </location>
</feature>
<gene>
    <name evidence="7" type="ORF">ACFSJC_08680</name>
</gene>
<dbReference type="Pfam" id="PF03788">
    <property type="entry name" value="LrgA"/>
    <property type="match status" value="1"/>
</dbReference>
<keyword evidence="2" id="KW-1003">Cell membrane</keyword>
<comment type="caution">
    <text evidence="7">The sequence shown here is derived from an EMBL/GenBank/DDBJ whole genome shotgun (WGS) entry which is preliminary data.</text>
</comment>
<keyword evidence="5 6" id="KW-0472">Membrane</keyword>
<keyword evidence="3 6" id="KW-0812">Transmembrane</keyword>
<evidence type="ECO:0000313" key="7">
    <source>
        <dbReference type="EMBL" id="MFD2111912.1"/>
    </source>
</evidence>
<evidence type="ECO:0000256" key="6">
    <source>
        <dbReference type="SAM" id="Phobius"/>
    </source>
</evidence>
<accession>A0ABW4Y6X8</accession>
<dbReference type="InterPro" id="IPR005538">
    <property type="entry name" value="LrgA/CidA"/>
</dbReference>
<comment type="subcellular location">
    <subcellularLocation>
        <location evidence="1">Cell membrane</location>
        <topology evidence="1">Multi-pass membrane protein</topology>
    </subcellularLocation>
</comment>
<protein>
    <submittedName>
        <fullName evidence="7">CidA/LrgA family protein</fullName>
    </submittedName>
</protein>
<dbReference type="PANTHER" id="PTHR33931">
    <property type="entry name" value="HOLIN-LIKE PROTEIN CIDA-RELATED"/>
    <property type="match status" value="1"/>
</dbReference>
<evidence type="ECO:0000256" key="4">
    <source>
        <dbReference type="ARBA" id="ARBA00022989"/>
    </source>
</evidence>
<keyword evidence="8" id="KW-1185">Reference proteome</keyword>
<sequence>MLEALTLIFSCQLLGESLVRLLSLPLPGPVAGMLILFLGLAVRGGIPSEVERAGATLLGHLPLLFVPAGVGVMTHWDLLRDNWPALTVALLLGTLITLVVTALTMSGTQWLLRRLRGGDPS</sequence>
<dbReference type="EMBL" id="JBHUHX010000016">
    <property type="protein sequence ID" value="MFD2111912.1"/>
    <property type="molecule type" value="Genomic_DNA"/>
</dbReference>
<feature type="transmembrane region" description="Helical" evidence="6">
    <location>
        <begin position="88"/>
        <end position="112"/>
    </location>
</feature>
<evidence type="ECO:0000256" key="5">
    <source>
        <dbReference type="ARBA" id="ARBA00023136"/>
    </source>
</evidence>
<dbReference type="Proteomes" id="UP001597337">
    <property type="component" value="Unassembled WGS sequence"/>
</dbReference>
<evidence type="ECO:0000256" key="2">
    <source>
        <dbReference type="ARBA" id="ARBA00022475"/>
    </source>
</evidence>
<reference evidence="8" key="1">
    <citation type="journal article" date="2019" name="Int. J. Syst. Evol. Microbiol.">
        <title>The Global Catalogue of Microorganisms (GCM) 10K type strain sequencing project: providing services to taxonomists for standard genome sequencing and annotation.</title>
        <authorList>
            <consortium name="The Broad Institute Genomics Platform"/>
            <consortium name="The Broad Institute Genome Sequencing Center for Infectious Disease"/>
            <person name="Wu L."/>
            <person name="Ma J."/>
        </authorList>
    </citation>
    <scope>NUCLEOTIDE SEQUENCE [LARGE SCALE GENOMIC DNA]</scope>
    <source>
        <strain evidence="8">KACC 12597</strain>
    </source>
</reference>
<dbReference type="RefSeq" id="WP_386025735.1">
    <property type="nucleotide sequence ID" value="NZ_JBHUHX010000016.1"/>
</dbReference>
<proteinExistence type="predicted"/>